<evidence type="ECO:0000313" key="3">
    <source>
        <dbReference type="Proteomes" id="UP001175000"/>
    </source>
</evidence>
<keyword evidence="1" id="KW-0812">Transmembrane</keyword>
<keyword evidence="1" id="KW-0472">Membrane</keyword>
<evidence type="ECO:0000256" key="1">
    <source>
        <dbReference type="SAM" id="Phobius"/>
    </source>
</evidence>
<sequence>MDGIRYVLYVFAVLRVRSWLWVSAYCLGFLLGLVLGVVGFVLGLAMLYLLGACGFGAAGLGIFVSYTSSLFSSIGSIVSFGHHVRFSFEPVLSVVGLFRAICSGFLFRVFVQVFCSGF</sequence>
<keyword evidence="3" id="KW-1185">Reference proteome</keyword>
<name>A0AA39XEZ6_9PEZI</name>
<reference evidence="2" key="1">
    <citation type="submission" date="2023-06" db="EMBL/GenBank/DDBJ databases">
        <title>Genome-scale phylogeny and comparative genomics of the fungal order Sordariales.</title>
        <authorList>
            <consortium name="Lawrence Berkeley National Laboratory"/>
            <person name="Hensen N."/>
            <person name="Bonometti L."/>
            <person name="Westerberg I."/>
            <person name="Brannstrom I.O."/>
            <person name="Guillou S."/>
            <person name="Cros-Aarteil S."/>
            <person name="Calhoun S."/>
            <person name="Haridas S."/>
            <person name="Kuo A."/>
            <person name="Mondo S."/>
            <person name="Pangilinan J."/>
            <person name="Riley R."/>
            <person name="Labutti K."/>
            <person name="Andreopoulos B."/>
            <person name="Lipzen A."/>
            <person name="Chen C."/>
            <person name="Yanf M."/>
            <person name="Daum C."/>
            <person name="Ng V."/>
            <person name="Clum A."/>
            <person name="Steindorff A."/>
            <person name="Ohm R."/>
            <person name="Martin F."/>
            <person name="Silar P."/>
            <person name="Natvig D."/>
            <person name="Lalanne C."/>
            <person name="Gautier V."/>
            <person name="Ament-Velasquez S.L."/>
            <person name="Kruys A."/>
            <person name="Hutchinson M.I."/>
            <person name="Powell A.J."/>
            <person name="Barry K."/>
            <person name="Miller A.N."/>
            <person name="Grigoriev I.V."/>
            <person name="Debuchy R."/>
            <person name="Gladieux P."/>
            <person name="Thoren M.H."/>
            <person name="Johannesson H."/>
        </authorList>
    </citation>
    <scope>NUCLEOTIDE SEQUENCE</scope>
    <source>
        <strain evidence="2">CBS 606.72</strain>
    </source>
</reference>
<feature type="transmembrane region" description="Helical" evidence="1">
    <location>
        <begin position="91"/>
        <end position="111"/>
    </location>
</feature>
<dbReference type="Proteomes" id="UP001175000">
    <property type="component" value="Unassembled WGS sequence"/>
</dbReference>
<evidence type="ECO:0008006" key="4">
    <source>
        <dbReference type="Google" id="ProtNLM"/>
    </source>
</evidence>
<gene>
    <name evidence="2" type="ORF">B0T14DRAFT_504989</name>
</gene>
<accession>A0AA39XEZ6</accession>
<proteinExistence type="predicted"/>
<evidence type="ECO:0000313" key="2">
    <source>
        <dbReference type="EMBL" id="KAK0632732.1"/>
    </source>
</evidence>
<feature type="transmembrane region" description="Helical" evidence="1">
    <location>
        <begin position="49"/>
        <end position="71"/>
    </location>
</feature>
<comment type="caution">
    <text evidence="2">The sequence shown here is derived from an EMBL/GenBank/DDBJ whole genome shotgun (WGS) entry which is preliminary data.</text>
</comment>
<organism evidence="2 3">
    <name type="scientific">Immersiella caudata</name>
    <dbReference type="NCBI Taxonomy" id="314043"/>
    <lineage>
        <taxon>Eukaryota</taxon>
        <taxon>Fungi</taxon>
        <taxon>Dikarya</taxon>
        <taxon>Ascomycota</taxon>
        <taxon>Pezizomycotina</taxon>
        <taxon>Sordariomycetes</taxon>
        <taxon>Sordariomycetidae</taxon>
        <taxon>Sordariales</taxon>
        <taxon>Lasiosphaeriaceae</taxon>
        <taxon>Immersiella</taxon>
    </lineage>
</organism>
<dbReference type="EMBL" id="JAULSU010000001">
    <property type="protein sequence ID" value="KAK0632732.1"/>
    <property type="molecule type" value="Genomic_DNA"/>
</dbReference>
<keyword evidence="1" id="KW-1133">Transmembrane helix</keyword>
<protein>
    <recommendedName>
        <fullName evidence="4">Transmembrane protein</fullName>
    </recommendedName>
</protein>
<dbReference type="AlphaFoldDB" id="A0AA39XEZ6"/>
<feature type="transmembrane region" description="Helical" evidence="1">
    <location>
        <begin position="20"/>
        <end position="42"/>
    </location>
</feature>